<gene>
    <name evidence="1" type="ORF">SAMN04487998_0274</name>
</gene>
<keyword evidence="2" id="KW-1185">Reference proteome</keyword>
<dbReference type="RefSeq" id="WP_092767531.1">
    <property type="nucleotide sequence ID" value="NZ_FOHS01000001.1"/>
</dbReference>
<proteinExistence type="predicted"/>
<evidence type="ECO:0000313" key="2">
    <source>
        <dbReference type="Proteomes" id="UP000198697"/>
    </source>
</evidence>
<reference evidence="2" key="1">
    <citation type="submission" date="2016-10" db="EMBL/GenBank/DDBJ databases">
        <authorList>
            <person name="Varghese N."/>
            <person name="Submissions S."/>
        </authorList>
    </citation>
    <scope>NUCLEOTIDE SEQUENCE [LARGE SCALE GENOMIC DNA]</scope>
    <source>
        <strain evidence="2">DSM 15310</strain>
    </source>
</reference>
<dbReference type="OrthoDB" id="881647at2"/>
<protein>
    <recommendedName>
        <fullName evidence="3">Centromere protein J C-terminal domain-containing protein</fullName>
    </recommendedName>
</protein>
<name>A0A1H9ZEC1_9BACT</name>
<evidence type="ECO:0000313" key="1">
    <source>
        <dbReference type="EMBL" id="SES79190.1"/>
    </source>
</evidence>
<evidence type="ECO:0008006" key="3">
    <source>
        <dbReference type="Google" id="ProtNLM"/>
    </source>
</evidence>
<dbReference type="Proteomes" id="UP000198697">
    <property type="component" value="Unassembled WGS sequence"/>
</dbReference>
<accession>A0A1H9ZEC1</accession>
<sequence length="210" mass="22685">MNKSLLLLSAAASLAVVSCNQDKQAAVDAAVTPSADTAVVMNDNMDYRADADRTVTQIASDLDLDDTTAVSTIGRGYYDRGRRFAEVNNQYKTDTVGYYAAQRAVNDETDKTVKSVVDEDRYTTYTNNRDTYYAGTPYTPAPAPVAKAAPAKPAGPTVVKREKRLGGDTKITYSNGKVIKIDKDGDTKVKYSDGTKVKTDADDGNVKVKD</sequence>
<dbReference type="PROSITE" id="PS51257">
    <property type="entry name" value="PROKAR_LIPOPROTEIN"/>
    <property type="match status" value="1"/>
</dbReference>
<dbReference type="EMBL" id="FOHS01000001">
    <property type="protein sequence ID" value="SES79190.1"/>
    <property type="molecule type" value="Genomic_DNA"/>
</dbReference>
<organism evidence="1 2">
    <name type="scientific">Hymenobacter actinosclerus</name>
    <dbReference type="NCBI Taxonomy" id="82805"/>
    <lineage>
        <taxon>Bacteria</taxon>
        <taxon>Pseudomonadati</taxon>
        <taxon>Bacteroidota</taxon>
        <taxon>Cytophagia</taxon>
        <taxon>Cytophagales</taxon>
        <taxon>Hymenobacteraceae</taxon>
        <taxon>Hymenobacter</taxon>
    </lineage>
</organism>
<dbReference type="AlphaFoldDB" id="A0A1H9ZEC1"/>